<dbReference type="FunFam" id="1.10.510.10:FF:000005">
    <property type="entry name" value="cAMP-dependent protein kinase catalytic subunit alpha"/>
    <property type="match status" value="1"/>
</dbReference>
<keyword evidence="5" id="KW-0418">Kinase</keyword>
<keyword evidence="3" id="KW-0808">Transferase</keyword>
<sequence>MFDNGSLLPKVNSPSKPTTANSTNDLVKNALSRSFGRGLSSSTASTRHDIDATATSLTNDSSSSSRPKGSSYSNYHHSASPPTIDCQDINIVKHRSLGRKASLSSPGHGTLLKNAPLSASLPSGLTTGKVSPQSQATMNDVDESDEMVDLVSELSIARHRPSQSLVSDASSTTPPDAASIVKTHNKYAHKSLPKIVSMFNSSRHKPQTTVPPPAKSSKVGSFGSAMLLNTNFSSQFGTGSISAGLNNPSNAALGLQFHSPSEKLGMSGKNQHVSAYEIGPAPSALRSYFLEDFHLVRRVGKGGFATVYLVRLKASTGRYYALKAIKKADVVRLKQERQILNEKNILREVKHALIVELFVAFQDVSYLYMVMEYVAGGDLFSYLRRVQRFSEDDTKFYTAEVVCALDYLHQQMVVYRDLKPENILLDSTGHIKLADFGFAKVVRETTSSFCGTPDYIAAEVVNSRPYTHAVDWWSLGVLIFELCSGKTPFGDDTSERIYDNIQAGRIKWHPLIKGHCKDIVRRLLELDVERRIGSGATGASDIKSHPWFKPLSWRKVESRQITPPYIPSCERPEVLEELHSKSGGEDHAEALRQAGKAWLHGGDPFFEMFKDF</sequence>
<gene>
    <name evidence="14" type="ORF">SeLEV6574_g00611</name>
    <name evidence="13" type="ORF">SeMB42_g05796</name>
</gene>
<keyword evidence="15" id="KW-1185">Reference proteome</keyword>
<dbReference type="SMART" id="SM00220">
    <property type="entry name" value="S_TKc"/>
    <property type="match status" value="1"/>
</dbReference>
<dbReference type="InterPro" id="IPR000719">
    <property type="entry name" value="Prot_kinase_dom"/>
</dbReference>
<evidence type="ECO:0000256" key="10">
    <source>
        <dbReference type="SAM" id="MobiDB-lite"/>
    </source>
</evidence>
<evidence type="ECO:0000313" key="13">
    <source>
        <dbReference type="EMBL" id="TPX40982.1"/>
    </source>
</evidence>
<dbReference type="FunFam" id="3.30.200.20:FF:000042">
    <property type="entry name" value="Aurora kinase A"/>
    <property type="match status" value="1"/>
</dbReference>
<feature type="compositionally biased region" description="Polar residues" evidence="10">
    <location>
        <begin position="12"/>
        <end position="26"/>
    </location>
</feature>
<dbReference type="PANTHER" id="PTHR24353:SF153">
    <property type="entry name" value="CAMP-DEPENDENT PROTEIN KINASE CATALYTIC SUBUNIT 1"/>
    <property type="match status" value="1"/>
</dbReference>
<feature type="domain" description="AGC-kinase C-terminal" evidence="12">
    <location>
        <begin position="549"/>
        <end position="612"/>
    </location>
</feature>
<feature type="compositionally biased region" description="Low complexity" evidence="10">
    <location>
        <begin position="61"/>
        <end position="73"/>
    </location>
</feature>
<dbReference type="PROSITE" id="PS50011">
    <property type="entry name" value="PROTEIN_KINASE_DOM"/>
    <property type="match status" value="1"/>
</dbReference>
<protein>
    <recommendedName>
        <fullName evidence="1">cAMP-dependent protein kinase</fullName>
        <ecNumber evidence="1">2.7.11.11</ecNumber>
    </recommendedName>
</protein>
<name>A0A507DH62_9FUNG</name>
<dbReference type="EC" id="2.7.11.11" evidence="1"/>
<dbReference type="EMBL" id="QEAN01000292">
    <property type="protein sequence ID" value="TPX40982.1"/>
    <property type="molecule type" value="Genomic_DNA"/>
</dbReference>
<evidence type="ECO:0000256" key="8">
    <source>
        <dbReference type="ARBA" id="ARBA00047454"/>
    </source>
</evidence>
<evidence type="ECO:0000259" key="12">
    <source>
        <dbReference type="PROSITE" id="PS51285"/>
    </source>
</evidence>
<dbReference type="InterPro" id="IPR008271">
    <property type="entry name" value="Ser/Thr_kinase_AS"/>
</dbReference>
<dbReference type="InterPro" id="IPR011009">
    <property type="entry name" value="Kinase-like_dom_sf"/>
</dbReference>
<evidence type="ECO:0000256" key="4">
    <source>
        <dbReference type="ARBA" id="ARBA00022741"/>
    </source>
</evidence>
<keyword evidence="4 9" id="KW-0547">Nucleotide-binding</keyword>
<dbReference type="OrthoDB" id="63267at2759"/>
<dbReference type="Proteomes" id="UP000320475">
    <property type="component" value="Unassembled WGS sequence"/>
</dbReference>
<evidence type="ECO:0000256" key="1">
    <source>
        <dbReference type="ARBA" id="ARBA00012444"/>
    </source>
</evidence>
<dbReference type="InterPro" id="IPR017441">
    <property type="entry name" value="Protein_kinase_ATP_BS"/>
</dbReference>
<feature type="compositionally biased region" description="Low complexity" evidence="10">
    <location>
        <begin position="31"/>
        <end position="42"/>
    </location>
</feature>
<keyword evidence="6 9" id="KW-0067">ATP-binding</keyword>
<dbReference type="PROSITE" id="PS00107">
    <property type="entry name" value="PROTEIN_KINASE_ATP"/>
    <property type="match status" value="1"/>
</dbReference>
<proteinExistence type="predicted"/>
<feature type="region of interest" description="Disordered" evidence="10">
    <location>
        <begin position="1"/>
        <end position="84"/>
    </location>
</feature>
<keyword evidence="2" id="KW-0723">Serine/threonine-protein kinase</keyword>
<dbReference type="InterPro" id="IPR000961">
    <property type="entry name" value="AGC-kinase_C"/>
</dbReference>
<comment type="catalytic activity">
    <reaction evidence="7">
        <text>L-threonyl-[protein] + ATP = O-phospho-L-threonyl-[protein] + ADP + H(+)</text>
        <dbReference type="Rhea" id="RHEA:46608"/>
        <dbReference type="Rhea" id="RHEA-COMP:11060"/>
        <dbReference type="Rhea" id="RHEA-COMP:11605"/>
        <dbReference type="ChEBI" id="CHEBI:15378"/>
        <dbReference type="ChEBI" id="CHEBI:30013"/>
        <dbReference type="ChEBI" id="CHEBI:30616"/>
        <dbReference type="ChEBI" id="CHEBI:61977"/>
        <dbReference type="ChEBI" id="CHEBI:456216"/>
        <dbReference type="EC" id="2.7.11.11"/>
    </reaction>
</comment>
<dbReference type="VEuPathDB" id="FungiDB:SeMB42_g05796"/>
<organism evidence="14 16">
    <name type="scientific">Synchytrium endobioticum</name>
    <dbReference type="NCBI Taxonomy" id="286115"/>
    <lineage>
        <taxon>Eukaryota</taxon>
        <taxon>Fungi</taxon>
        <taxon>Fungi incertae sedis</taxon>
        <taxon>Chytridiomycota</taxon>
        <taxon>Chytridiomycota incertae sedis</taxon>
        <taxon>Chytridiomycetes</taxon>
        <taxon>Synchytriales</taxon>
        <taxon>Synchytriaceae</taxon>
        <taxon>Synchytrium</taxon>
    </lineage>
</organism>
<dbReference type="GO" id="GO:0005829">
    <property type="term" value="C:cytosol"/>
    <property type="evidence" value="ECO:0007669"/>
    <property type="project" value="TreeGrafter"/>
</dbReference>
<reference evidence="15 16" key="1">
    <citation type="journal article" date="2019" name="Sci. Rep.">
        <title>Comparative genomics of chytrid fungi reveal insights into the obligate biotrophic and pathogenic lifestyle of Synchytrium endobioticum.</title>
        <authorList>
            <person name="van de Vossenberg B.T.L.H."/>
            <person name="Warris S."/>
            <person name="Nguyen H.D.T."/>
            <person name="van Gent-Pelzer M.P.E."/>
            <person name="Joly D.L."/>
            <person name="van de Geest H.C."/>
            <person name="Bonants P.J.M."/>
            <person name="Smith D.S."/>
            <person name="Levesque C.A."/>
            <person name="van der Lee T.A.J."/>
        </authorList>
    </citation>
    <scope>NUCLEOTIDE SEQUENCE [LARGE SCALE GENOMIC DNA]</scope>
    <source>
        <strain evidence="14 16">LEV6574</strain>
        <strain evidence="13 15">MB42</strain>
    </source>
</reference>
<dbReference type="PROSITE" id="PS00108">
    <property type="entry name" value="PROTEIN_KINASE_ST"/>
    <property type="match status" value="1"/>
</dbReference>
<accession>A0A507DH62</accession>
<evidence type="ECO:0000313" key="15">
    <source>
        <dbReference type="Proteomes" id="UP000317494"/>
    </source>
</evidence>
<feature type="domain" description="Protein kinase" evidence="11">
    <location>
        <begin position="293"/>
        <end position="548"/>
    </location>
</feature>
<evidence type="ECO:0000256" key="9">
    <source>
        <dbReference type="PROSITE-ProRule" id="PRU10141"/>
    </source>
</evidence>
<dbReference type="GO" id="GO:0005634">
    <property type="term" value="C:nucleus"/>
    <property type="evidence" value="ECO:0007669"/>
    <property type="project" value="TreeGrafter"/>
</dbReference>
<dbReference type="PANTHER" id="PTHR24353">
    <property type="entry name" value="CYCLIC NUCLEOTIDE-DEPENDENT PROTEIN KINASE"/>
    <property type="match status" value="1"/>
</dbReference>
<dbReference type="GO" id="GO:0005524">
    <property type="term" value="F:ATP binding"/>
    <property type="evidence" value="ECO:0007669"/>
    <property type="project" value="UniProtKB-UniRule"/>
</dbReference>
<evidence type="ECO:0000256" key="5">
    <source>
        <dbReference type="ARBA" id="ARBA00022777"/>
    </source>
</evidence>
<comment type="catalytic activity">
    <reaction evidence="8">
        <text>L-seryl-[protein] + ATP = O-phospho-L-seryl-[protein] + ADP + H(+)</text>
        <dbReference type="Rhea" id="RHEA:17989"/>
        <dbReference type="Rhea" id="RHEA-COMP:9863"/>
        <dbReference type="Rhea" id="RHEA-COMP:11604"/>
        <dbReference type="ChEBI" id="CHEBI:15378"/>
        <dbReference type="ChEBI" id="CHEBI:29999"/>
        <dbReference type="ChEBI" id="CHEBI:30616"/>
        <dbReference type="ChEBI" id="CHEBI:83421"/>
        <dbReference type="ChEBI" id="CHEBI:456216"/>
        <dbReference type="EC" id="2.7.11.11"/>
    </reaction>
</comment>
<evidence type="ECO:0000259" key="11">
    <source>
        <dbReference type="PROSITE" id="PS50011"/>
    </source>
</evidence>
<feature type="binding site" evidence="9">
    <location>
        <position position="327"/>
    </location>
    <ligand>
        <name>ATP</name>
        <dbReference type="ChEBI" id="CHEBI:30616"/>
    </ligand>
</feature>
<dbReference type="GO" id="GO:0009653">
    <property type="term" value="P:anatomical structure morphogenesis"/>
    <property type="evidence" value="ECO:0007669"/>
    <property type="project" value="UniProtKB-ARBA"/>
</dbReference>
<evidence type="ECO:0000313" key="16">
    <source>
        <dbReference type="Proteomes" id="UP000320475"/>
    </source>
</evidence>
<dbReference type="Gene3D" id="1.10.510.10">
    <property type="entry name" value="Transferase(Phosphotransferase) domain 1"/>
    <property type="match status" value="1"/>
</dbReference>
<dbReference type="STRING" id="286115.A0A507DH62"/>
<dbReference type="EMBL" id="QEAM01000011">
    <property type="protein sequence ID" value="TPX50924.1"/>
    <property type="molecule type" value="Genomic_DNA"/>
</dbReference>
<dbReference type="Pfam" id="PF00069">
    <property type="entry name" value="Pkinase"/>
    <property type="match status" value="1"/>
</dbReference>
<evidence type="ECO:0000256" key="2">
    <source>
        <dbReference type="ARBA" id="ARBA00022527"/>
    </source>
</evidence>
<dbReference type="Gene3D" id="3.30.200.20">
    <property type="entry name" value="Phosphorylase Kinase, domain 1"/>
    <property type="match status" value="1"/>
</dbReference>
<dbReference type="GO" id="GO:0004691">
    <property type="term" value="F:cAMP-dependent protein kinase activity"/>
    <property type="evidence" value="ECO:0007669"/>
    <property type="project" value="UniProtKB-EC"/>
</dbReference>
<dbReference type="GO" id="GO:0005952">
    <property type="term" value="C:cAMP-dependent protein kinase complex"/>
    <property type="evidence" value="ECO:0007669"/>
    <property type="project" value="TreeGrafter"/>
</dbReference>
<evidence type="ECO:0000256" key="7">
    <source>
        <dbReference type="ARBA" id="ARBA00047292"/>
    </source>
</evidence>
<dbReference type="Proteomes" id="UP000317494">
    <property type="component" value="Unassembled WGS sequence"/>
</dbReference>
<evidence type="ECO:0000313" key="14">
    <source>
        <dbReference type="EMBL" id="TPX50924.1"/>
    </source>
</evidence>
<dbReference type="PROSITE" id="PS51285">
    <property type="entry name" value="AGC_KINASE_CTER"/>
    <property type="match status" value="1"/>
</dbReference>
<dbReference type="SUPFAM" id="SSF56112">
    <property type="entry name" value="Protein kinase-like (PK-like)"/>
    <property type="match status" value="1"/>
</dbReference>
<dbReference type="AlphaFoldDB" id="A0A507DH62"/>
<comment type="caution">
    <text evidence="14">The sequence shown here is derived from an EMBL/GenBank/DDBJ whole genome shotgun (WGS) entry which is preliminary data.</text>
</comment>
<evidence type="ECO:0000256" key="6">
    <source>
        <dbReference type="ARBA" id="ARBA00022840"/>
    </source>
</evidence>
<evidence type="ECO:0000256" key="3">
    <source>
        <dbReference type="ARBA" id="ARBA00022679"/>
    </source>
</evidence>